<gene>
    <name evidence="2" type="ORF">PPL_03675</name>
</gene>
<feature type="region of interest" description="Disordered" evidence="1">
    <location>
        <begin position="491"/>
        <end position="559"/>
    </location>
</feature>
<evidence type="ECO:0000256" key="1">
    <source>
        <dbReference type="SAM" id="MobiDB-lite"/>
    </source>
</evidence>
<sequence length="898" mass="102372">MEIKSFQAYVQDCQFKIKKVIKESSEFLYKNNGDSLSLIPFFNCDLFYGNSSALNFNIKSIGENLLNEIKIFDRLPVTFRKVEFSTIFVDFGELISLKSEYYDLASIILGEDRFKEMKILLDCLKSFSEYDFENDNTEINLDPISSFLNYSSDLYKDMKSGSKKIRNSSFQFINQNIILRFVNSINQSVNPPLMEKFSKPSTFSIYEIPGYSRDSKSISSLFIHKFLDKVLDKFLKEFGIDSKTSDYQSYPSAVSSTKILNDKISQLEINNSMEFNIAQCSIYEVKYSIPENSSPNSDFLKNIKNSLIVKPTNSLISHYRTEFDKQLFEYQTSYYLFNLNVRIERFIYKSKKLIRILLKDPNSRLPDIESFCLDRLIELFIQPYTQFEYEKFLNKYYSLVDGDRGDIRKSCQTILEVAEIPKSSYVLGEYYIVLDSTAKSTLQQKIGKSEGPMINPIVGSPAKLSNSNFSGRASMSIPSSPNINLLKSLTKERDSMSSPSKDKGLHTTTNSNISNSITKSQNYIPPNISKETTPTPAPTPAPAPTTPSPFPAPITTETTTPIKVEPIIINTPSKPIFEKAERKEIRYDTKKSSNISSVGETHIARYNTGRNPPSSSNIFSGYYEHQETLITLSNQFKQLTDITEYLLTFFDITQNNPNVSLNALITLYFAEISEFNECINWVKRASGLRVIFGYLHQVNKKWNSKHLTPTINLLAFVSNITKNNEVLTLLRSDDITKWQSAHTINDLFITLNELVDKLYKVEIVTLLITDIVENLACCNDPEFNRKLLSCGVVSTLIRVGLGSGSVAVVVKFLNMIANVHRNNGVFFEKFEKQLSAVAYIVMKFLVHYDEQSAEFIEMATPYSAVLKSSSVVQDDCNRAMIKSNITWTNPKNKQQQQM</sequence>
<feature type="compositionally biased region" description="Low complexity" evidence="1">
    <location>
        <begin position="507"/>
        <end position="522"/>
    </location>
</feature>
<evidence type="ECO:0000313" key="3">
    <source>
        <dbReference type="Proteomes" id="UP000001396"/>
    </source>
</evidence>
<dbReference type="GeneID" id="31359162"/>
<reference evidence="2 3" key="1">
    <citation type="journal article" date="2011" name="Genome Res.">
        <title>Phylogeny-wide analysis of social amoeba genomes highlights ancient origins for complex intercellular communication.</title>
        <authorList>
            <person name="Heidel A.J."/>
            <person name="Lawal H.M."/>
            <person name="Felder M."/>
            <person name="Schilde C."/>
            <person name="Helps N.R."/>
            <person name="Tunggal B."/>
            <person name="Rivero F."/>
            <person name="John U."/>
            <person name="Schleicher M."/>
            <person name="Eichinger L."/>
            <person name="Platzer M."/>
            <person name="Noegel A.A."/>
            <person name="Schaap P."/>
            <person name="Gloeckner G."/>
        </authorList>
    </citation>
    <scope>NUCLEOTIDE SEQUENCE [LARGE SCALE GENOMIC DNA]</scope>
    <source>
        <strain evidence="3">ATCC 26659 / Pp 5 / PN500</strain>
    </source>
</reference>
<comment type="caution">
    <text evidence="2">The sequence shown here is derived from an EMBL/GenBank/DDBJ whole genome shotgun (WGS) entry which is preliminary data.</text>
</comment>
<evidence type="ECO:0000313" key="2">
    <source>
        <dbReference type="EMBL" id="EFA82897.1"/>
    </source>
</evidence>
<dbReference type="EMBL" id="ADBJ01000017">
    <property type="protein sequence ID" value="EFA82897.1"/>
    <property type="molecule type" value="Genomic_DNA"/>
</dbReference>
<accession>D3B6C7</accession>
<name>D3B6C7_HETP5</name>
<dbReference type="Proteomes" id="UP000001396">
    <property type="component" value="Unassembled WGS sequence"/>
</dbReference>
<proteinExistence type="predicted"/>
<dbReference type="AlphaFoldDB" id="D3B6C7"/>
<feature type="compositionally biased region" description="Basic and acidic residues" evidence="1">
    <location>
        <begin position="491"/>
        <end position="505"/>
    </location>
</feature>
<dbReference type="RefSeq" id="XP_020435014.1">
    <property type="nucleotide sequence ID" value="XM_020574600.1"/>
</dbReference>
<dbReference type="InParanoid" id="D3B6C7"/>
<organism evidence="2 3">
    <name type="scientific">Heterostelium pallidum (strain ATCC 26659 / Pp 5 / PN500)</name>
    <name type="common">Cellular slime mold</name>
    <name type="synonym">Polysphondylium pallidum</name>
    <dbReference type="NCBI Taxonomy" id="670386"/>
    <lineage>
        <taxon>Eukaryota</taxon>
        <taxon>Amoebozoa</taxon>
        <taxon>Evosea</taxon>
        <taxon>Eumycetozoa</taxon>
        <taxon>Dictyostelia</taxon>
        <taxon>Acytosteliales</taxon>
        <taxon>Acytosteliaceae</taxon>
        <taxon>Heterostelium</taxon>
    </lineage>
</organism>
<keyword evidence="3" id="KW-1185">Reference proteome</keyword>
<feature type="compositionally biased region" description="Pro residues" evidence="1">
    <location>
        <begin position="535"/>
        <end position="552"/>
    </location>
</feature>
<protein>
    <submittedName>
        <fullName evidence="2">Uncharacterized protein</fullName>
    </submittedName>
</protein>